<evidence type="ECO:0000256" key="1">
    <source>
        <dbReference type="ARBA" id="ARBA00001966"/>
    </source>
</evidence>
<keyword evidence="6" id="KW-0004">4Fe-4S</keyword>
<evidence type="ECO:0000256" key="6">
    <source>
        <dbReference type="ARBA" id="ARBA00022485"/>
    </source>
</evidence>
<dbReference type="InterPro" id="IPR006638">
    <property type="entry name" value="Elp3/MiaA/NifB-like_rSAM"/>
</dbReference>
<protein>
    <recommendedName>
        <fullName evidence="5">FeMo cofactor biosynthesis protein NifB</fullName>
    </recommendedName>
    <alternativeName>
        <fullName evidence="14">Nitrogenase cofactor maturase NifB</fullName>
    </alternativeName>
    <alternativeName>
        <fullName evidence="13">Radical SAM assemblase NifB</fullName>
    </alternativeName>
</protein>
<dbReference type="InterPro" id="IPR003731">
    <property type="entry name" value="Di-Nase_FeMo-co_biosynth"/>
</dbReference>
<dbReference type="GO" id="GO:0051539">
    <property type="term" value="F:4 iron, 4 sulfur cluster binding"/>
    <property type="evidence" value="ECO:0007669"/>
    <property type="project" value="UniProtKB-KW"/>
</dbReference>
<proteinExistence type="inferred from homology"/>
<keyword evidence="11" id="KW-0535">Nitrogen fixation</keyword>
<dbReference type="PROSITE" id="PS51918">
    <property type="entry name" value="RADICAL_SAM"/>
    <property type="match status" value="1"/>
</dbReference>
<evidence type="ECO:0000256" key="10">
    <source>
        <dbReference type="ARBA" id="ARBA00023014"/>
    </source>
</evidence>
<gene>
    <name evidence="16" type="ORF">MRX98_00040</name>
</gene>
<dbReference type="GO" id="GO:0046872">
    <property type="term" value="F:metal ion binding"/>
    <property type="evidence" value="ECO:0007669"/>
    <property type="project" value="UniProtKB-KW"/>
</dbReference>
<organism evidence="16 17">
    <name type="scientific">Desulfatitalea alkaliphila</name>
    <dbReference type="NCBI Taxonomy" id="2929485"/>
    <lineage>
        <taxon>Bacteria</taxon>
        <taxon>Pseudomonadati</taxon>
        <taxon>Thermodesulfobacteriota</taxon>
        <taxon>Desulfobacteria</taxon>
        <taxon>Desulfobacterales</taxon>
        <taxon>Desulfosarcinaceae</taxon>
        <taxon>Desulfatitalea</taxon>
    </lineage>
</organism>
<keyword evidence="12" id="KW-0456">Lyase</keyword>
<dbReference type="SFLD" id="SFLDS00029">
    <property type="entry name" value="Radical_SAM"/>
    <property type="match status" value="1"/>
</dbReference>
<dbReference type="PANTHER" id="PTHR43787:SF13">
    <property type="entry name" value="FEMO COFACTOR BIOSYNTHESIS PROTEIN NIFB"/>
    <property type="match status" value="1"/>
</dbReference>
<feature type="domain" description="Radical SAM core" evidence="15">
    <location>
        <begin position="10"/>
        <end position="259"/>
    </location>
</feature>
<dbReference type="SMART" id="SM00729">
    <property type="entry name" value="Elp3"/>
    <property type="match status" value="1"/>
</dbReference>
<evidence type="ECO:0000256" key="11">
    <source>
        <dbReference type="ARBA" id="ARBA00023231"/>
    </source>
</evidence>
<comment type="cofactor">
    <cofactor evidence="1">
        <name>[4Fe-4S] cluster</name>
        <dbReference type="ChEBI" id="CHEBI:49883"/>
    </cofactor>
</comment>
<dbReference type="GO" id="GO:0016829">
    <property type="term" value="F:lyase activity"/>
    <property type="evidence" value="ECO:0007669"/>
    <property type="project" value="UniProtKB-KW"/>
</dbReference>
<dbReference type="Pfam" id="PF02579">
    <property type="entry name" value="Nitro_FeMo-Co"/>
    <property type="match status" value="1"/>
</dbReference>
<evidence type="ECO:0000259" key="15">
    <source>
        <dbReference type="PROSITE" id="PS51918"/>
    </source>
</evidence>
<keyword evidence="9" id="KW-0408">Iron</keyword>
<keyword evidence="8" id="KW-0479">Metal-binding</keyword>
<comment type="caution">
    <text evidence="16">The sequence shown here is derived from an EMBL/GenBank/DDBJ whole genome shotgun (WGS) entry which is preliminary data.</text>
</comment>
<dbReference type="PANTHER" id="PTHR43787">
    <property type="entry name" value="FEMO COFACTOR BIOSYNTHESIS PROTEIN NIFB-RELATED"/>
    <property type="match status" value="1"/>
</dbReference>
<evidence type="ECO:0000256" key="4">
    <source>
        <dbReference type="ARBA" id="ARBA00006804"/>
    </source>
</evidence>
<dbReference type="InterPro" id="IPR007197">
    <property type="entry name" value="rSAM"/>
</dbReference>
<evidence type="ECO:0000256" key="14">
    <source>
        <dbReference type="ARBA" id="ARBA00032102"/>
    </source>
</evidence>
<dbReference type="InterPro" id="IPR013785">
    <property type="entry name" value="Aldolase_TIM"/>
</dbReference>
<evidence type="ECO:0000256" key="13">
    <source>
        <dbReference type="ARBA" id="ARBA00030926"/>
    </source>
</evidence>
<dbReference type="Pfam" id="PF04055">
    <property type="entry name" value="Radical_SAM"/>
    <property type="match status" value="1"/>
</dbReference>
<evidence type="ECO:0000313" key="16">
    <source>
        <dbReference type="EMBL" id="MCJ8498943.1"/>
    </source>
</evidence>
<evidence type="ECO:0000256" key="7">
    <source>
        <dbReference type="ARBA" id="ARBA00022691"/>
    </source>
</evidence>
<evidence type="ECO:0000256" key="5">
    <source>
        <dbReference type="ARBA" id="ARBA00021702"/>
    </source>
</evidence>
<reference evidence="16" key="1">
    <citation type="submission" date="2022-04" db="EMBL/GenBank/DDBJ databases">
        <title>Desulfatitalea alkaliphila sp. nov., a novel anaerobic sulfate-reducing bacterium isolated from terrestrial mud volcano, Taman Peninsula, Russia.</title>
        <authorList>
            <person name="Khomyakova M.A."/>
            <person name="Merkel A.Y."/>
            <person name="Slobodkin A.I."/>
        </authorList>
    </citation>
    <scope>NUCLEOTIDE SEQUENCE</scope>
    <source>
        <strain evidence="16">M08but</strain>
    </source>
</reference>
<dbReference type="SFLD" id="SFLDF00281">
    <property type="entry name" value="FeMo_cofactor_biosynthesis_pro"/>
    <property type="match status" value="1"/>
</dbReference>
<dbReference type="PROSITE" id="PS01305">
    <property type="entry name" value="MOAA_NIFB_PQQE"/>
    <property type="match status" value="1"/>
</dbReference>
<evidence type="ECO:0000256" key="3">
    <source>
        <dbReference type="ARBA" id="ARBA00005155"/>
    </source>
</evidence>
<evidence type="ECO:0000256" key="8">
    <source>
        <dbReference type="ARBA" id="ARBA00022723"/>
    </source>
</evidence>
<keyword evidence="10" id="KW-0411">Iron-sulfur</keyword>
<comment type="function">
    <text evidence="2">Involved in the biosynthesis of the iron-molybdenum cofactor (FeMo-co or M-cluster) found in the dinitrogenase enzyme of the nitrogenase complex in nitrogen-fixing microorganisms. NifB catalyzes the crucial step of radical SAM-dependent carbide insertion that occurs concomitant with the insertion of a 9th sulfur and the rearrangement/coupling of two [4Fe-4S] clusters into a [8Fe-9S-C] cluster, the precursor to the M-cluster.</text>
</comment>
<dbReference type="SUPFAM" id="SSF53146">
    <property type="entry name" value="Nitrogenase accessory factor-like"/>
    <property type="match status" value="1"/>
</dbReference>
<dbReference type="SFLD" id="SFLDG01067">
    <property type="entry name" value="SPASM/twitch_domain_containing"/>
    <property type="match status" value="1"/>
</dbReference>
<keyword evidence="17" id="KW-1185">Reference proteome</keyword>
<dbReference type="RefSeq" id="WP_246901927.1">
    <property type="nucleotide sequence ID" value="NZ_JALJRB010000001.1"/>
</dbReference>
<dbReference type="InterPro" id="IPR058240">
    <property type="entry name" value="rSAM_sf"/>
</dbReference>
<evidence type="ECO:0000256" key="12">
    <source>
        <dbReference type="ARBA" id="ARBA00023239"/>
    </source>
</evidence>
<sequence length="426" mass="45726">MNLSHHPCFNPGSHRRFGRIHLPVAPRCNVQCKFCNRRFDCVNESRPGVTSALLSPAQALDYLEKVMARRPEIRVVGIAGPGDPFANADATLATFDLVRRRFPDVMLCVATNGLELLPHIEALHRLAVSHVTLTVNTIDPAIGAQVYSWMRVGKHVVRAEKAAALLLERQIAAIRALKARDMIVKINAIILPGINDHHIVAIAERMGQLGVDLFNSMPYHPSPGSALAHLQPPAAAQVAAIRAAAGRHVPQMAHCTRCRADAVGLLGEAPSAELTDLLQRCGHAAEPVAAKPTTSAADRPHVAVATMEGALINQHLGEAAELHIYAQTPEGPALLERRATPEPGTGPLRWRQLAMRLRDCHTLLVAGIGETPRKTLAAAGIEIITCEGLIHDTLERLFAGQPIPPLPIAPRRSCGTSCGGDMMGCG</sequence>
<comment type="pathway">
    <text evidence="3">Cofactor biosynthesis; Fe-Mo cofactor biosynthesis.</text>
</comment>
<comment type="similarity">
    <text evidence="4">Belongs to the radical SAM superfamily. NifB family.</text>
</comment>
<dbReference type="AlphaFoldDB" id="A0AA41UMV5"/>
<accession>A0AA41UMV5</accession>
<dbReference type="EMBL" id="JALJRB010000001">
    <property type="protein sequence ID" value="MCJ8498943.1"/>
    <property type="molecule type" value="Genomic_DNA"/>
</dbReference>
<dbReference type="SFLD" id="SFLDG01068">
    <property type="entry name" value="FeMo_cofactor_biosynthesis_pro"/>
    <property type="match status" value="1"/>
</dbReference>
<name>A0AA41UMV5_9BACT</name>
<dbReference type="CDD" id="cd01335">
    <property type="entry name" value="Radical_SAM"/>
    <property type="match status" value="1"/>
</dbReference>
<dbReference type="Gene3D" id="3.30.420.130">
    <property type="entry name" value="Dinitrogenase iron-molybdenum cofactor biosynthesis domain"/>
    <property type="match status" value="1"/>
</dbReference>
<evidence type="ECO:0000256" key="2">
    <source>
        <dbReference type="ARBA" id="ARBA00003522"/>
    </source>
</evidence>
<dbReference type="SUPFAM" id="SSF102114">
    <property type="entry name" value="Radical SAM enzymes"/>
    <property type="match status" value="1"/>
</dbReference>
<dbReference type="Gene3D" id="3.20.20.70">
    <property type="entry name" value="Aldolase class I"/>
    <property type="match status" value="1"/>
</dbReference>
<dbReference type="GO" id="GO:0032324">
    <property type="term" value="P:molybdopterin cofactor biosynthetic process"/>
    <property type="evidence" value="ECO:0007669"/>
    <property type="project" value="UniProtKB-ARBA"/>
</dbReference>
<evidence type="ECO:0000256" key="9">
    <source>
        <dbReference type="ARBA" id="ARBA00023004"/>
    </source>
</evidence>
<dbReference type="InterPro" id="IPR036105">
    <property type="entry name" value="DiNase_FeMo-co_biosyn_sf"/>
</dbReference>
<keyword evidence="7" id="KW-0949">S-adenosyl-L-methionine</keyword>
<dbReference type="Proteomes" id="UP001165427">
    <property type="component" value="Unassembled WGS sequence"/>
</dbReference>
<evidence type="ECO:0000313" key="17">
    <source>
        <dbReference type="Proteomes" id="UP001165427"/>
    </source>
</evidence>
<dbReference type="InterPro" id="IPR000385">
    <property type="entry name" value="MoaA_NifB_PqqE_Fe-S-bd_CS"/>
</dbReference>